<dbReference type="GO" id="GO:0005737">
    <property type="term" value="C:cytoplasm"/>
    <property type="evidence" value="ECO:0007669"/>
    <property type="project" value="UniProtKB-SubCell"/>
</dbReference>
<dbReference type="PANTHER" id="PTHR23359">
    <property type="entry name" value="NUCLEOTIDE KINASE"/>
    <property type="match status" value="1"/>
</dbReference>
<evidence type="ECO:0000256" key="6">
    <source>
        <dbReference type="RuleBase" id="RU003330"/>
    </source>
</evidence>
<name>A0A554J9I2_9BACT</name>
<evidence type="ECO:0000313" key="9">
    <source>
        <dbReference type="Proteomes" id="UP000319613"/>
    </source>
</evidence>
<keyword evidence="3 5" id="KW-0547">Nucleotide-binding</keyword>
<dbReference type="HAMAP" id="MF_00235">
    <property type="entry name" value="Adenylate_kinase_Adk"/>
    <property type="match status" value="1"/>
</dbReference>
<dbReference type="CDD" id="cd01428">
    <property type="entry name" value="ADK"/>
    <property type="match status" value="1"/>
</dbReference>
<comment type="similarity">
    <text evidence="5 6">Belongs to the adenylate kinase family.</text>
</comment>
<evidence type="ECO:0000256" key="7">
    <source>
        <dbReference type="RuleBase" id="RU003331"/>
    </source>
</evidence>
<reference evidence="8 9" key="1">
    <citation type="submission" date="2017-07" db="EMBL/GenBank/DDBJ databases">
        <title>Mechanisms for carbon and nitrogen cycling indicate functional differentiation within the Candidate Phyla Radiation.</title>
        <authorList>
            <person name="Danczak R.E."/>
            <person name="Johnston M.D."/>
            <person name="Kenah C."/>
            <person name="Slattery M."/>
            <person name="Wrighton K.C."/>
            <person name="Wilkins M.J."/>
        </authorList>
    </citation>
    <scope>NUCLEOTIDE SEQUENCE [LARGE SCALE GENOMIC DNA]</scope>
    <source>
        <strain evidence="8">Gr01-1014_77</strain>
    </source>
</reference>
<comment type="caution">
    <text evidence="5">Lacks conserved residue(s) required for the propagation of feature annotation.</text>
</comment>
<dbReference type="UniPathway" id="UPA00588">
    <property type="reaction ID" value="UER00649"/>
</dbReference>
<feature type="binding site" evidence="5">
    <location>
        <position position="157"/>
    </location>
    <ligand>
        <name>AMP</name>
        <dbReference type="ChEBI" id="CHEBI:456215"/>
    </ligand>
</feature>
<proteinExistence type="inferred from homology"/>
<dbReference type="GO" id="GO:0044209">
    <property type="term" value="P:AMP salvage"/>
    <property type="evidence" value="ECO:0007669"/>
    <property type="project" value="UniProtKB-UniRule"/>
</dbReference>
<comment type="function">
    <text evidence="5">Catalyzes the reversible transfer of the terminal phosphate group between ATP and AMP. Plays an important role in cellular energy homeostasis and in adenine nucleotide metabolism.</text>
</comment>
<keyword evidence="5" id="KW-0963">Cytoplasm</keyword>
<comment type="domain">
    <text evidence="5">Consists of three domains, a large central CORE domain and two small peripheral domains, NMPbind and LID, which undergo movements during catalysis. The LID domain closes over the site of phosphoryl transfer upon ATP binding. Assembling and dissambling the active center during each catalytic cycle provides an effective means to prevent ATP hydrolysis.</text>
</comment>
<evidence type="ECO:0000313" key="8">
    <source>
        <dbReference type="EMBL" id="TSC65015.1"/>
    </source>
</evidence>
<feature type="binding site" evidence="5">
    <location>
        <position position="37"/>
    </location>
    <ligand>
        <name>AMP</name>
        <dbReference type="ChEBI" id="CHEBI:456215"/>
    </ligand>
</feature>
<dbReference type="AlphaFoldDB" id="A0A554J9I2"/>
<comment type="pathway">
    <text evidence="5">Purine metabolism; AMP biosynthesis via salvage pathway; AMP from ADP: step 1/1.</text>
</comment>
<evidence type="ECO:0000256" key="4">
    <source>
        <dbReference type="ARBA" id="ARBA00022777"/>
    </source>
</evidence>
<evidence type="ECO:0000256" key="3">
    <source>
        <dbReference type="ARBA" id="ARBA00022741"/>
    </source>
</evidence>
<comment type="catalytic activity">
    <reaction evidence="5 7">
        <text>AMP + ATP = 2 ADP</text>
        <dbReference type="Rhea" id="RHEA:12973"/>
        <dbReference type="ChEBI" id="CHEBI:30616"/>
        <dbReference type="ChEBI" id="CHEBI:456215"/>
        <dbReference type="ChEBI" id="CHEBI:456216"/>
        <dbReference type="EC" id="2.7.4.3"/>
    </reaction>
</comment>
<evidence type="ECO:0000256" key="1">
    <source>
        <dbReference type="ARBA" id="ARBA00022679"/>
    </source>
</evidence>
<dbReference type="SUPFAM" id="SSF52540">
    <property type="entry name" value="P-loop containing nucleoside triphosphate hydrolases"/>
    <property type="match status" value="1"/>
</dbReference>
<comment type="caution">
    <text evidence="8">The sequence shown here is derived from an EMBL/GenBank/DDBJ whole genome shotgun (WGS) entry which is preliminary data.</text>
</comment>
<dbReference type="EMBL" id="VMFF01000074">
    <property type="protein sequence ID" value="TSC65015.1"/>
    <property type="molecule type" value="Genomic_DNA"/>
</dbReference>
<dbReference type="GO" id="GO:0004017">
    <property type="term" value="F:AMP kinase activity"/>
    <property type="evidence" value="ECO:0007669"/>
    <property type="project" value="UniProtKB-UniRule"/>
</dbReference>
<dbReference type="InterPro" id="IPR000850">
    <property type="entry name" value="Adenylat/UMP-CMP_kin"/>
</dbReference>
<dbReference type="PRINTS" id="PR00094">
    <property type="entry name" value="ADENYLTKNASE"/>
</dbReference>
<feature type="binding site" evidence="5">
    <location>
        <position position="135"/>
    </location>
    <ligand>
        <name>ATP</name>
        <dbReference type="ChEBI" id="CHEBI:30616"/>
    </ligand>
</feature>
<evidence type="ECO:0000256" key="2">
    <source>
        <dbReference type="ARBA" id="ARBA00022727"/>
    </source>
</evidence>
<dbReference type="Proteomes" id="UP000319613">
    <property type="component" value="Unassembled WGS sequence"/>
</dbReference>
<accession>A0A554J9I2</accession>
<comment type="subcellular location">
    <subcellularLocation>
        <location evidence="5 7">Cytoplasm</location>
    </subcellularLocation>
</comment>
<organism evidence="8 9">
    <name type="scientific">Candidatus Doudnabacteria bacterium Gr01-1014_77</name>
    <dbReference type="NCBI Taxonomy" id="2017133"/>
    <lineage>
        <taxon>Bacteria</taxon>
        <taxon>Candidatus Doudnaibacteriota</taxon>
    </lineage>
</organism>
<keyword evidence="2 5" id="KW-0545">Nucleotide biosynthesis</keyword>
<dbReference type="Gene3D" id="3.40.50.300">
    <property type="entry name" value="P-loop containing nucleotide triphosphate hydrolases"/>
    <property type="match status" value="1"/>
</dbReference>
<dbReference type="GO" id="GO:0005524">
    <property type="term" value="F:ATP binding"/>
    <property type="evidence" value="ECO:0007669"/>
    <property type="project" value="UniProtKB-UniRule"/>
</dbReference>
<keyword evidence="5 7" id="KW-0067">ATP-binding</keyword>
<comment type="subunit">
    <text evidence="5 7">Monomer.</text>
</comment>
<keyword evidence="4 5" id="KW-0418">Kinase</keyword>
<dbReference type="Pfam" id="PF00406">
    <property type="entry name" value="ADK"/>
    <property type="match status" value="1"/>
</dbReference>
<sequence length="205" mass="23528">MNKPLNIILLGDPAAGKATQAKFLLNKHKLLDLDMGREMRLILNGKGSASVRKALKETTNKGKLAPTEIVRAIHKEKILSARKNKGILLDGTPKMIGEAKLVYKWMQQVKRTPESTIALYLHIPEKEVLKRAKDRVEYFKGKFSKRPDDTVDSLKNRIKYYRKNIAQVVSFFKTKYYYKEINGLGSRTEVKNRIDKVISEFLKHA</sequence>
<keyword evidence="1 5" id="KW-0808">Transferase</keyword>
<evidence type="ECO:0000256" key="5">
    <source>
        <dbReference type="HAMAP-Rule" id="MF_00235"/>
    </source>
</evidence>
<feature type="binding site" evidence="5">
    <location>
        <position position="185"/>
    </location>
    <ligand>
        <name>ATP</name>
        <dbReference type="ChEBI" id="CHEBI:30616"/>
    </ligand>
</feature>
<gene>
    <name evidence="5" type="primary">adk</name>
    <name evidence="8" type="ORF">G01um101477_641</name>
</gene>
<feature type="binding site" evidence="5">
    <location>
        <position position="146"/>
    </location>
    <ligand>
        <name>AMP</name>
        <dbReference type="ChEBI" id="CHEBI:456215"/>
    </ligand>
</feature>
<dbReference type="InterPro" id="IPR027417">
    <property type="entry name" value="P-loop_NTPase"/>
</dbReference>
<protein>
    <recommendedName>
        <fullName evidence="5 7">Adenylate kinase</fullName>
        <shortName evidence="5">AK</shortName>
        <ecNumber evidence="5 7">2.7.4.3</ecNumber>
    </recommendedName>
    <alternativeName>
        <fullName evidence="5">ATP-AMP transphosphorylase</fullName>
    </alternativeName>
    <alternativeName>
        <fullName evidence="5">ATP:AMP phosphotransferase</fullName>
    </alternativeName>
    <alternativeName>
        <fullName evidence="5">Adenylate monophosphate kinase</fullName>
    </alternativeName>
</protein>
<dbReference type="EC" id="2.7.4.3" evidence="5 7"/>